<protein>
    <recommendedName>
        <fullName evidence="6 13">Galactose-1-phosphate uridylyltransferase</fullName>
        <ecNumber evidence="5 13">2.7.7.12</ecNumber>
    </recommendedName>
</protein>
<keyword evidence="7 13" id="KW-0808">Transferase</keyword>
<dbReference type="UniPathway" id="UPA00214"/>
<dbReference type="SUPFAM" id="SSF54197">
    <property type="entry name" value="HIT-like"/>
    <property type="match status" value="3"/>
</dbReference>
<dbReference type="GO" id="GO:0008108">
    <property type="term" value="F:UDP-glucose:hexose-1-phosphate uridylyltransferase activity"/>
    <property type="evidence" value="ECO:0007669"/>
    <property type="project" value="UniProtKB-EC"/>
</dbReference>
<dbReference type="STRING" id="133412.A0A1R1YGG2"/>
<proteinExistence type="inferred from homology"/>
<evidence type="ECO:0000256" key="10">
    <source>
        <dbReference type="ARBA" id="ARBA00022833"/>
    </source>
</evidence>
<comment type="catalytic activity">
    <reaction evidence="1 13">
        <text>alpha-D-galactose 1-phosphate + UDP-alpha-D-glucose = alpha-D-glucose 1-phosphate + UDP-alpha-D-galactose</text>
        <dbReference type="Rhea" id="RHEA:13989"/>
        <dbReference type="ChEBI" id="CHEBI:58336"/>
        <dbReference type="ChEBI" id="CHEBI:58601"/>
        <dbReference type="ChEBI" id="CHEBI:58885"/>
        <dbReference type="ChEBI" id="CHEBI:66914"/>
        <dbReference type="EC" id="2.7.7.12"/>
    </reaction>
</comment>
<evidence type="ECO:0000256" key="11">
    <source>
        <dbReference type="ARBA" id="ARBA00023144"/>
    </source>
</evidence>
<gene>
    <name evidence="16" type="ORF">AYI70_g526</name>
</gene>
<keyword evidence="8 13" id="KW-0548">Nucleotidyltransferase</keyword>
<name>A0A1R1YGG2_9FUNG</name>
<sequence>MSLFIFDQNYRLLSNPSLTLSTSSLTTMSFNVSDHPHKRFNILSNSWVLVSPHRAKRPWLGQTSSANDSNSKKLSHDPSCYLCPGNKRVNGSQNPNYDSAFVFDNDFPAVLDEQPSNTPDDLFDLVSEKSENSLDLFKIKSVRGHCQVICYSPDHSLTFADLSKPQIIDIVKTWLSVYINLSPPIHSPPENNRINYIQIFENKGAEMGCSNPHPHGQVWALEAVSQNVSTEISSLTNYRQKNGPNSCLLCDYVKAEIDTKNRSLQLNSEFPANRIVLENDNFVALVPFWAVWPFETMVLPKSHLSDLFDMINVNSTFDISLDHSQLLLQVNNWFESFNSPSQASENNFQAVSDLADILGNLCKIYDKLFNCSFPYSMGIHQSPVLHHSDAKYCHLHFHFYPPLLRSASVKKFLVGYEMMAEAQRDLTPEQAAQRLRDLI</sequence>
<evidence type="ECO:0000256" key="12">
    <source>
        <dbReference type="ARBA" id="ARBA00023277"/>
    </source>
</evidence>
<comment type="similarity">
    <text evidence="4 13">Belongs to the galactose-1-phosphate uridylyltransferase type 1 family.</text>
</comment>
<dbReference type="GO" id="GO:0008270">
    <property type="term" value="F:zinc ion binding"/>
    <property type="evidence" value="ECO:0007669"/>
    <property type="project" value="InterPro"/>
</dbReference>
<evidence type="ECO:0000256" key="1">
    <source>
        <dbReference type="ARBA" id="ARBA00001107"/>
    </source>
</evidence>
<dbReference type="Pfam" id="PF01087">
    <property type="entry name" value="GalP_UDP_transf"/>
    <property type="match status" value="1"/>
</dbReference>
<evidence type="ECO:0000313" key="17">
    <source>
        <dbReference type="Proteomes" id="UP000187283"/>
    </source>
</evidence>
<dbReference type="PROSITE" id="PS00117">
    <property type="entry name" value="GAL_P_UDP_TRANSF_I"/>
    <property type="match status" value="1"/>
</dbReference>
<evidence type="ECO:0000256" key="2">
    <source>
        <dbReference type="ARBA" id="ARBA00001947"/>
    </source>
</evidence>
<dbReference type="InterPro" id="IPR001937">
    <property type="entry name" value="GalP_UDPtransf1"/>
</dbReference>
<dbReference type="InterPro" id="IPR005849">
    <property type="entry name" value="GalP_Utransf_N"/>
</dbReference>
<accession>A0A1R1YGG2</accession>
<dbReference type="NCBIfam" id="TIGR00209">
    <property type="entry name" value="galT_1"/>
    <property type="match status" value="2"/>
</dbReference>
<evidence type="ECO:0000313" key="16">
    <source>
        <dbReference type="EMBL" id="OMJ25973.1"/>
    </source>
</evidence>
<dbReference type="InterPro" id="IPR019779">
    <property type="entry name" value="GalP_UDPtransf1_His-AS"/>
</dbReference>
<evidence type="ECO:0000259" key="15">
    <source>
        <dbReference type="Pfam" id="PF02744"/>
    </source>
</evidence>
<evidence type="ECO:0000256" key="8">
    <source>
        <dbReference type="ARBA" id="ARBA00022695"/>
    </source>
</evidence>
<dbReference type="OrthoDB" id="418412at2759"/>
<dbReference type="Pfam" id="PF02744">
    <property type="entry name" value="GalP_UDP_tr_C"/>
    <property type="match status" value="1"/>
</dbReference>
<evidence type="ECO:0000256" key="13">
    <source>
        <dbReference type="RuleBase" id="RU000506"/>
    </source>
</evidence>
<dbReference type="InterPro" id="IPR005850">
    <property type="entry name" value="GalP_Utransf_C"/>
</dbReference>
<keyword evidence="11 13" id="KW-0299">Galactose metabolism</keyword>
<dbReference type="PANTHER" id="PTHR11943:SF1">
    <property type="entry name" value="GALACTOSE-1-PHOSPHATE URIDYLYLTRANSFERASE"/>
    <property type="match status" value="1"/>
</dbReference>
<keyword evidence="9 13" id="KW-0479">Metal-binding</keyword>
<dbReference type="EC" id="2.7.7.12" evidence="5 13"/>
<evidence type="ECO:0000256" key="9">
    <source>
        <dbReference type="ARBA" id="ARBA00022723"/>
    </source>
</evidence>
<comment type="pathway">
    <text evidence="3 13">Carbohydrate metabolism; galactose metabolism.</text>
</comment>
<dbReference type="PANTHER" id="PTHR11943">
    <property type="entry name" value="GALACTOSE-1-PHOSPHATE URIDYLYLTRANSFERASE"/>
    <property type="match status" value="1"/>
</dbReference>
<keyword evidence="12 13" id="KW-0119">Carbohydrate metabolism</keyword>
<comment type="cofactor">
    <cofactor evidence="2">
        <name>Zn(2+)</name>
        <dbReference type="ChEBI" id="CHEBI:29105"/>
    </cofactor>
</comment>
<reference evidence="16 17" key="1">
    <citation type="submission" date="2017-01" db="EMBL/GenBank/DDBJ databases">
        <authorList>
            <person name="Mah S.A."/>
            <person name="Swanson W.J."/>
            <person name="Moy G.W."/>
            <person name="Vacquier V.D."/>
        </authorList>
    </citation>
    <scope>NUCLEOTIDE SEQUENCE [LARGE SCALE GENOMIC DNA]</scope>
    <source>
        <strain evidence="16 17">GSMNP</strain>
    </source>
</reference>
<evidence type="ECO:0000256" key="5">
    <source>
        <dbReference type="ARBA" id="ARBA00012384"/>
    </source>
</evidence>
<evidence type="ECO:0000256" key="3">
    <source>
        <dbReference type="ARBA" id="ARBA00004947"/>
    </source>
</evidence>
<feature type="domain" description="Galactose-1-phosphate uridyl transferase C-terminal" evidence="15">
    <location>
        <begin position="234"/>
        <end position="438"/>
    </location>
</feature>
<evidence type="ECO:0000256" key="6">
    <source>
        <dbReference type="ARBA" id="ARBA00016340"/>
    </source>
</evidence>
<organism evidence="16 17">
    <name type="scientific">Smittium culicis</name>
    <dbReference type="NCBI Taxonomy" id="133412"/>
    <lineage>
        <taxon>Eukaryota</taxon>
        <taxon>Fungi</taxon>
        <taxon>Fungi incertae sedis</taxon>
        <taxon>Zoopagomycota</taxon>
        <taxon>Kickxellomycotina</taxon>
        <taxon>Harpellomycetes</taxon>
        <taxon>Harpellales</taxon>
        <taxon>Legeriomycetaceae</taxon>
        <taxon>Smittium</taxon>
    </lineage>
</organism>
<evidence type="ECO:0000256" key="4">
    <source>
        <dbReference type="ARBA" id="ARBA00010951"/>
    </source>
</evidence>
<evidence type="ECO:0000259" key="14">
    <source>
        <dbReference type="Pfam" id="PF01087"/>
    </source>
</evidence>
<keyword evidence="17" id="KW-1185">Reference proteome</keyword>
<dbReference type="GO" id="GO:0005737">
    <property type="term" value="C:cytoplasm"/>
    <property type="evidence" value="ECO:0007669"/>
    <property type="project" value="TreeGrafter"/>
</dbReference>
<evidence type="ECO:0000256" key="7">
    <source>
        <dbReference type="ARBA" id="ARBA00022679"/>
    </source>
</evidence>
<dbReference type="InterPro" id="IPR036265">
    <property type="entry name" value="HIT-like_sf"/>
</dbReference>
<keyword evidence="10" id="KW-0862">Zinc</keyword>
<dbReference type="Gene3D" id="3.30.428.10">
    <property type="entry name" value="HIT-like"/>
    <property type="match status" value="2"/>
</dbReference>
<dbReference type="EMBL" id="LSSN01000084">
    <property type="protein sequence ID" value="OMJ25973.1"/>
    <property type="molecule type" value="Genomic_DNA"/>
</dbReference>
<dbReference type="Proteomes" id="UP000187283">
    <property type="component" value="Unassembled WGS sequence"/>
</dbReference>
<dbReference type="AlphaFoldDB" id="A0A1R1YGG2"/>
<dbReference type="GO" id="GO:0033499">
    <property type="term" value="P:galactose catabolic process via UDP-galactose, Leloir pathway"/>
    <property type="evidence" value="ECO:0007669"/>
    <property type="project" value="TreeGrafter"/>
</dbReference>
<dbReference type="CDD" id="cd00608">
    <property type="entry name" value="GalT"/>
    <property type="match status" value="1"/>
</dbReference>
<comment type="caution">
    <text evidence="16">The sequence shown here is derived from an EMBL/GenBank/DDBJ whole genome shotgun (WGS) entry which is preliminary data.</text>
</comment>
<feature type="domain" description="Galactose-1-phosphate uridyl transferase N-terminal" evidence="14">
    <location>
        <begin position="29"/>
        <end position="223"/>
    </location>
</feature>